<comment type="caution">
    <text evidence="1">The sequence shown here is derived from an EMBL/GenBank/DDBJ whole genome shotgun (WGS) entry which is preliminary data.</text>
</comment>
<dbReference type="AlphaFoldDB" id="A0A4Y2A1Q1"/>
<organism evidence="1 2">
    <name type="scientific">Araneus ventricosus</name>
    <name type="common">Orbweaver spider</name>
    <name type="synonym">Epeira ventricosa</name>
    <dbReference type="NCBI Taxonomy" id="182803"/>
    <lineage>
        <taxon>Eukaryota</taxon>
        <taxon>Metazoa</taxon>
        <taxon>Ecdysozoa</taxon>
        <taxon>Arthropoda</taxon>
        <taxon>Chelicerata</taxon>
        <taxon>Arachnida</taxon>
        <taxon>Araneae</taxon>
        <taxon>Araneomorphae</taxon>
        <taxon>Entelegynae</taxon>
        <taxon>Araneoidea</taxon>
        <taxon>Araneidae</taxon>
        <taxon>Araneus</taxon>
    </lineage>
</organism>
<protein>
    <submittedName>
        <fullName evidence="1">Uncharacterized protein</fullName>
    </submittedName>
</protein>
<proteinExistence type="predicted"/>
<dbReference type="EMBL" id="BGPR01000004">
    <property type="protein sequence ID" value="GBL73688.1"/>
    <property type="molecule type" value="Genomic_DNA"/>
</dbReference>
<gene>
    <name evidence="1" type="ORF">AVEN_230682_1</name>
</gene>
<sequence length="91" mass="10903">MKRNVRRAQRKYDAAKYSRGRRFLRTQLKKVESEYTWSLNKAKREDWSEVCEKVTPKEPFETHFEVAKNPDRRHFQLCSTLKEGGNISQTP</sequence>
<dbReference type="OrthoDB" id="411871at2759"/>
<evidence type="ECO:0000313" key="2">
    <source>
        <dbReference type="Proteomes" id="UP000499080"/>
    </source>
</evidence>
<evidence type="ECO:0000313" key="1">
    <source>
        <dbReference type="EMBL" id="GBL73688.1"/>
    </source>
</evidence>
<name>A0A4Y2A1Q1_ARAVE</name>
<reference evidence="1 2" key="1">
    <citation type="journal article" date="2019" name="Sci. Rep.">
        <title>Orb-weaving spider Araneus ventricosus genome elucidates the spidroin gene catalogue.</title>
        <authorList>
            <person name="Kono N."/>
            <person name="Nakamura H."/>
            <person name="Ohtoshi R."/>
            <person name="Moran D.A.P."/>
            <person name="Shinohara A."/>
            <person name="Yoshida Y."/>
            <person name="Fujiwara M."/>
            <person name="Mori M."/>
            <person name="Tomita M."/>
            <person name="Arakawa K."/>
        </authorList>
    </citation>
    <scope>NUCLEOTIDE SEQUENCE [LARGE SCALE GENOMIC DNA]</scope>
</reference>
<dbReference type="Proteomes" id="UP000499080">
    <property type="component" value="Unassembled WGS sequence"/>
</dbReference>
<accession>A0A4Y2A1Q1</accession>
<keyword evidence="2" id="KW-1185">Reference proteome</keyword>